<proteinExistence type="predicted"/>
<reference evidence="2 3" key="1">
    <citation type="submission" date="2018-06" db="EMBL/GenBank/DDBJ databases">
        <authorList>
            <consortium name="Pathogen Informatics"/>
            <person name="Doyle S."/>
        </authorList>
    </citation>
    <scope>NUCLEOTIDE SEQUENCE [LARGE SCALE GENOMIC DNA]</scope>
    <source>
        <strain evidence="2 3">NCTC1659</strain>
    </source>
</reference>
<gene>
    <name evidence="2" type="ORF">NCTC1659_00963</name>
</gene>
<evidence type="ECO:0000313" key="2">
    <source>
        <dbReference type="EMBL" id="STO59703.1"/>
    </source>
</evidence>
<dbReference type="RefSeq" id="WP_078218798.1">
    <property type="nucleotide sequence ID" value="NZ_MUXZ01000021.1"/>
</dbReference>
<protein>
    <submittedName>
        <fullName evidence="2">Protein of uncharacterized function (DUF3375)</fullName>
    </submittedName>
</protein>
<keyword evidence="3" id="KW-1185">Reference proteome</keyword>
<keyword evidence="1" id="KW-0175">Coiled coil</keyword>
<dbReference type="EMBL" id="UGHF01000001">
    <property type="protein sequence ID" value="STO59703.1"/>
    <property type="molecule type" value="Genomic_DNA"/>
</dbReference>
<evidence type="ECO:0000313" key="3">
    <source>
        <dbReference type="Proteomes" id="UP000254329"/>
    </source>
</evidence>
<evidence type="ECO:0000256" key="1">
    <source>
        <dbReference type="SAM" id="Coils"/>
    </source>
</evidence>
<dbReference type="AlphaFoldDB" id="A0A1V4B0B7"/>
<feature type="coiled-coil region" evidence="1">
    <location>
        <begin position="136"/>
        <end position="170"/>
    </location>
</feature>
<dbReference type="Proteomes" id="UP000254329">
    <property type="component" value="Unassembled WGS sequence"/>
</dbReference>
<dbReference type="InterPro" id="IPR021804">
    <property type="entry name" value="DUF3375"/>
</dbReference>
<dbReference type="STRING" id="733.B0186_07795"/>
<organism evidence="2 3">
    <name type="scientific">Canicola haemoglobinophilus</name>
    <dbReference type="NCBI Taxonomy" id="733"/>
    <lineage>
        <taxon>Bacteria</taxon>
        <taxon>Pseudomonadati</taxon>
        <taxon>Pseudomonadota</taxon>
        <taxon>Gammaproteobacteria</taxon>
        <taxon>Pasteurellales</taxon>
        <taxon>Pasteurellaceae</taxon>
        <taxon>Canicola</taxon>
    </lineage>
</organism>
<name>A0A1V4B0B7_9PAST</name>
<dbReference type="Pfam" id="PF11855">
    <property type="entry name" value="DUF3375"/>
    <property type="match status" value="1"/>
</dbReference>
<sequence length="485" mass="55356">MSFQALQAKYQRLYQENHAWSLLRVGNAPYILGFIGDLFQNEAEISYGQARLLLETELEQARELGVWETETPASTYLNEWIAKGWLREMDDVLTKTDAVDLALRFVRQLDERSTGTSASHLRIVQDAVRDLSVALSENAEMRITVLETKKAELEREIATLQAGIVSELDQQQQSERIKEIYQLASLLTGDFRRLEEETRQLDKDLRIKMISAEQHRGNILQHLMSEEELLNKTEAGSAFEGFFQLLCDPNRSIEFREQLHQILTSPAAIFLSPFQQQFLSQLMRELTRESERVFKIRRRTEQELRTYIESGAAAENQAVDSLIKKLESLAINLREKNIALEQMVNVSLPISPINFRSPDTLKLRSPDEPLELDIQEQSNHRQASQAVLNSIDTVQIYQVAEKILHVFKQQGALTLANLVQYAPINSGLEELVAYLRIAKTVGAPELEGKESFLIKDRQGNQLKVKVPTLLLDAGLFPLNINMLNL</sequence>
<accession>A0A1V4B0B7</accession>